<accession>A0ACB8BCS6</accession>
<keyword evidence="2" id="KW-1185">Reference proteome</keyword>
<sequence>MDPTQPDPLSPQDEIVTARDPFDHPDADIILRSSDGVDFRTFKIILSLSSPVFRDMFSVPQPPHAQDSTSAPPAVLVSEDSKTLRALLLHCHPCSACFHANFDNLNDIVALLEAALKYDMSTALEHIRLRLSSSPFEHNEALSFYAISCHNGWRVEAEIAAGRVLEMGTFWRPPIGYVPEMEAITAGAYYRLLTYHHRCGHAAESVGERSLLLGADEKLVAQLSHCPSNTGACYTDTMRRKAWLDDYLTASGKELLVRPCSSTILKDTKLCQEAIAKAGCPHCRVVASAAMEQLRGLYAAQVKKVVSEVKLEFKA</sequence>
<dbReference type="EMBL" id="MU266478">
    <property type="protein sequence ID" value="KAH7922633.1"/>
    <property type="molecule type" value="Genomic_DNA"/>
</dbReference>
<reference evidence="1" key="1">
    <citation type="journal article" date="2021" name="New Phytol.">
        <title>Evolutionary innovations through gain and loss of genes in the ectomycorrhizal Boletales.</title>
        <authorList>
            <person name="Wu G."/>
            <person name="Miyauchi S."/>
            <person name="Morin E."/>
            <person name="Kuo A."/>
            <person name="Drula E."/>
            <person name="Varga T."/>
            <person name="Kohler A."/>
            <person name="Feng B."/>
            <person name="Cao Y."/>
            <person name="Lipzen A."/>
            <person name="Daum C."/>
            <person name="Hundley H."/>
            <person name="Pangilinan J."/>
            <person name="Johnson J."/>
            <person name="Barry K."/>
            <person name="LaButti K."/>
            <person name="Ng V."/>
            <person name="Ahrendt S."/>
            <person name="Min B."/>
            <person name="Choi I.G."/>
            <person name="Park H."/>
            <person name="Plett J.M."/>
            <person name="Magnuson J."/>
            <person name="Spatafora J.W."/>
            <person name="Nagy L.G."/>
            <person name="Henrissat B."/>
            <person name="Grigoriev I.V."/>
            <person name="Yang Z.L."/>
            <person name="Xu J."/>
            <person name="Martin F.M."/>
        </authorList>
    </citation>
    <scope>NUCLEOTIDE SEQUENCE</scope>
    <source>
        <strain evidence="1">KUC20120723A-06</strain>
    </source>
</reference>
<comment type="caution">
    <text evidence="1">The sequence shown here is derived from an EMBL/GenBank/DDBJ whole genome shotgun (WGS) entry which is preliminary data.</text>
</comment>
<protein>
    <submittedName>
        <fullName evidence="1">Uncharacterized protein</fullName>
    </submittedName>
</protein>
<evidence type="ECO:0000313" key="1">
    <source>
        <dbReference type="EMBL" id="KAH7922633.1"/>
    </source>
</evidence>
<name>A0ACB8BCS6_9AGAM</name>
<dbReference type="Proteomes" id="UP000790709">
    <property type="component" value="Unassembled WGS sequence"/>
</dbReference>
<evidence type="ECO:0000313" key="2">
    <source>
        <dbReference type="Proteomes" id="UP000790709"/>
    </source>
</evidence>
<gene>
    <name evidence="1" type="ORF">BV22DRAFT_1131288</name>
</gene>
<organism evidence="1 2">
    <name type="scientific">Leucogyrophana mollusca</name>
    <dbReference type="NCBI Taxonomy" id="85980"/>
    <lineage>
        <taxon>Eukaryota</taxon>
        <taxon>Fungi</taxon>
        <taxon>Dikarya</taxon>
        <taxon>Basidiomycota</taxon>
        <taxon>Agaricomycotina</taxon>
        <taxon>Agaricomycetes</taxon>
        <taxon>Agaricomycetidae</taxon>
        <taxon>Boletales</taxon>
        <taxon>Boletales incertae sedis</taxon>
        <taxon>Leucogyrophana</taxon>
    </lineage>
</organism>
<proteinExistence type="predicted"/>